<evidence type="ECO:0000256" key="1">
    <source>
        <dbReference type="ARBA" id="ARBA00004123"/>
    </source>
</evidence>
<dbReference type="CDD" id="cd00086">
    <property type="entry name" value="homeodomain"/>
    <property type="match status" value="1"/>
</dbReference>
<evidence type="ECO:0000256" key="2">
    <source>
        <dbReference type="ARBA" id="ARBA00006454"/>
    </source>
</evidence>
<dbReference type="GO" id="GO:0006355">
    <property type="term" value="P:regulation of DNA-templated transcription"/>
    <property type="evidence" value="ECO:0007669"/>
    <property type="project" value="InterPro"/>
</dbReference>
<gene>
    <name evidence="11" type="ORF">OLC1_LOCUS5369</name>
</gene>
<feature type="compositionally biased region" description="Low complexity" evidence="9">
    <location>
        <begin position="317"/>
        <end position="332"/>
    </location>
</feature>
<feature type="compositionally biased region" description="Polar residues" evidence="9">
    <location>
        <begin position="72"/>
        <end position="82"/>
    </location>
</feature>
<reference evidence="11" key="1">
    <citation type="submission" date="2023-03" db="EMBL/GenBank/DDBJ databases">
        <authorList>
            <person name="Julca I."/>
        </authorList>
    </citation>
    <scope>NUCLEOTIDE SEQUENCE</scope>
</reference>
<feature type="region of interest" description="Disordered" evidence="9">
    <location>
        <begin position="541"/>
        <end position="568"/>
    </location>
</feature>
<evidence type="ECO:0000256" key="6">
    <source>
        <dbReference type="ARBA" id="ARBA00023163"/>
    </source>
</evidence>
<feature type="compositionally biased region" description="Low complexity" evidence="9">
    <location>
        <begin position="83"/>
        <end position="93"/>
    </location>
</feature>
<organism evidence="11 12">
    <name type="scientific">Oldenlandia corymbosa var. corymbosa</name>
    <dbReference type="NCBI Taxonomy" id="529605"/>
    <lineage>
        <taxon>Eukaryota</taxon>
        <taxon>Viridiplantae</taxon>
        <taxon>Streptophyta</taxon>
        <taxon>Embryophyta</taxon>
        <taxon>Tracheophyta</taxon>
        <taxon>Spermatophyta</taxon>
        <taxon>Magnoliopsida</taxon>
        <taxon>eudicotyledons</taxon>
        <taxon>Gunneridae</taxon>
        <taxon>Pentapetalae</taxon>
        <taxon>asterids</taxon>
        <taxon>lamiids</taxon>
        <taxon>Gentianales</taxon>
        <taxon>Rubiaceae</taxon>
        <taxon>Rubioideae</taxon>
        <taxon>Spermacoceae</taxon>
        <taxon>Hedyotis-Oldenlandia complex</taxon>
        <taxon>Oldenlandia</taxon>
    </lineage>
</organism>
<dbReference type="Pfam" id="PF07526">
    <property type="entry name" value="POX"/>
    <property type="match status" value="1"/>
</dbReference>
<dbReference type="AlphaFoldDB" id="A0AAV1CFJ9"/>
<dbReference type="PANTHER" id="PTHR11850">
    <property type="entry name" value="HOMEOBOX PROTEIN TRANSCRIPTION FACTORS"/>
    <property type="match status" value="1"/>
</dbReference>
<feature type="DNA-binding region" description="Homeobox" evidence="8">
    <location>
        <begin position="460"/>
        <end position="522"/>
    </location>
</feature>
<dbReference type="InterPro" id="IPR006563">
    <property type="entry name" value="POX_dom"/>
</dbReference>
<evidence type="ECO:0000256" key="7">
    <source>
        <dbReference type="ARBA" id="ARBA00023242"/>
    </source>
</evidence>
<feature type="region of interest" description="Disordered" evidence="9">
    <location>
        <begin position="299"/>
        <end position="332"/>
    </location>
</feature>
<evidence type="ECO:0000256" key="3">
    <source>
        <dbReference type="ARBA" id="ARBA00023015"/>
    </source>
</evidence>
<keyword evidence="6" id="KW-0804">Transcription</keyword>
<feature type="region of interest" description="Disordered" evidence="9">
    <location>
        <begin position="71"/>
        <end position="93"/>
    </location>
</feature>
<dbReference type="SMART" id="SM00389">
    <property type="entry name" value="HOX"/>
    <property type="match status" value="1"/>
</dbReference>
<keyword evidence="4 8" id="KW-0238">DNA-binding</keyword>
<evidence type="ECO:0000256" key="5">
    <source>
        <dbReference type="ARBA" id="ARBA00023155"/>
    </source>
</evidence>
<dbReference type="PROSITE" id="PS50071">
    <property type="entry name" value="HOMEOBOX_2"/>
    <property type="match status" value="1"/>
</dbReference>
<dbReference type="Gene3D" id="1.10.10.60">
    <property type="entry name" value="Homeodomain-like"/>
    <property type="match status" value="1"/>
</dbReference>
<dbReference type="GO" id="GO:0003677">
    <property type="term" value="F:DNA binding"/>
    <property type="evidence" value="ECO:0007669"/>
    <property type="project" value="UniProtKB-UniRule"/>
</dbReference>
<evidence type="ECO:0000256" key="4">
    <source>
        <dbReference type="ARBA" id="ARBA00023125"/>
    </source>
</evidence>
<sequence length="721" mass="79251">MSMECMAAAPSGGEEKAMVTTTGYCYSEASASASVVNNNSNNPNNIQTHVVSFESNPEIYNLSNGMEMIGFPSSSSTTTATKNQSSDNNNNSSSASVMWKEFFGKAGNIAAGVASSSKSTTSGSDHHHHQFYHHQDFSKAADFSAHETLMAAAAPHHHHHQSSWNHDHNRAAAVSSLLDDPSSLRSVVFPCEGNHERPSQGLSLSLGSTNPSSIGLQSFELRHHQDDLRFGPSSSSSRLSTLQQQQMMLQDGFLGKSHLNSNLLPPPHHQGGLFQIRNSKYLAPAQELLNEFCNLGTTNQQSDHDRASSKMKLQKTNNQDDQADNASNSNSSKMQSLYSLDLLELQKRKAKLLQMLEEVDRRYKHYCNQMKAVVSSFEAVAGNGAATTYSALASKAMSRHFRCLRDGIVGQIKATKKALGEKDTVVPGTTRGETPRLRILDQTLRQQRAFQQMNMMESHPWRPQRGLPERAVSVLRAWLFEHFLHPYPSDVDKHILARQTGLSRSQVSNWFINARVRLWKPMVEEMYVEETKELETNVGSLEGSKSLDDQNPHHHHHHHHHQDQKPTHDQLVRIDSECLSSIINNNPNDNGGKGNDDEHHHQNLQQFQSFGRVSSNDAFGAVELDFSSYNHPSYGSGGGSAGGGAGGGSGGGGGVSLTLGLQQHGGVSLAFSPHATQNSLFYSRDQLEDCQTVQYSLLESEGQNLPYRNLMGAQLLHDLAG</sequence>
<comment type="similarity">
    <text evidence="2">Belongs to the TALE/BELL homeobox family.</text>
</comment>
<accession>A0AAV1CFJ9</accession>
<dbReference type="InterPro" id="IPR008422">
    <property type="entry name" value="KN_HD"/>
</dbReference>
<evidence type="ECO:0000256" key="9">
    <source>
        <dbReference type="SAM" id="MobiDB-lite"/>
    </source>
</evidence>
<evidence type="ECO:0000256" key="8">
    <source>
        <dbReference type="PROSITE-ProRule" id="PRU00108"/>
    </source>
</evidence>
<comment type="subcellular location">
    <subcellularLocation>
        <location evidence="1 8">Nucleus</location>
    </subcellularLocation>
</comment>
<dbReference type="InterPro" id="IPR009057">
    <property type="entry name" value="Homeodomain-like_sf"/>
</dbReference>
<dbReference type="GO" id="GO:0005634">
    <property type="term" value="C:nucleus"/>
    <property type="evidence" value="ECO:0007669"/>
    <property type="project" value="UniProtKB-SubCell"/>
</dbReference>
<keyword evidence="3" id="KW-0805">Transcription regulation</keyword>
<feature type="domain" description="Homeobox" evidence="10">
    <location>
        <begin position="458"/>
        <end position="521"/>
    </location>
</feature>
<keyword evidence="5 8" id="KW-0371">Homeobox</keyword>
<evidence type="ECO:0000313" key="12">
    <source>
        <dbReference type="Proteomes" id="UP001161247"/>
    </source>
</evidence>
<dbReference type="InterPro" id="IPR001356">
    <property type="entry name" value="HD"/>
</dbReference>
<name>A0AAV1CFJ9_OLDCO</name>
<feature type="compositionally biased region" description="Basic residues" evidence="9">
    <location>
        <begin position="553"/>
        <end position="562"/>
    </location>
</feature>
<evidence type="ECO:0000313" key="11">
    <source>
        <dbReference type="EMBL" id="CAI9094131.1"/>
    </source>
</evidence>
<dbReference type="InterPro" id="IPR050224">
    <property type="entry name" value="TALE_homeobox"/>
</dbReference>
<dbReference type="SMART" id="SM00574">
    <property type="entry name" value="POX"/>
    <property type="match status" value="1"/>
</dbReference>
<dbReference type="FunFam" id="1.10.10.60:FF:000083">
    <property type="entry name" value="BEL1-like homeodomain protein 4"/>
    <property type="match status" value="1"/>
</dbReference>
<keyword evidence="7 8" id="KW-0539">Nucleus</keyword>
<dbReference type="Proteomes" id="UP001161247">
    <property type="component" value="Chromosome 2"/>
</dbReference>
<proteinExistence type="inferred from homology"/>
<dbReference type="SUPFAM" id="SSF46689">
    <property type="entry name" value="Homeodomain-like"/>
    <property type="match status" value="1"/>
</dbReference>
<dbReference type="Pfam" id="PF05920">
    <property type="entry name" value="Homeobox_KN"/>
    <property type="match status" value="1"/>
</dbReference>
<dbReference type="EMBL" id="OX459119">
    <property type="protein sequence ID" value="CAI9094131.1"/>
    <property type="molecule type" value="Genomic_DNA"/>
</dbReference>
<evidence type="ECO:0000259" key="10">
    <source>
        <dbReference type="PROSITE" id="PS50071"/>
    </source>
</evidence>
<keyword evidence="12" id="KW-1185">Reference proteome</keyword>
<protein>
    <submittedName>
        <fullName evidence="11">OLC1v1029820C1</fullName>
    </submittedName>
</protein>